<evidence type="ECO:0000313" key="3">
    <source>
        <dbReference type="Proteomes" id="UP000477980"/>
    </source>
</evidence>
<accession>A0A6G1VIP7</accession>
<proteinExistence type="predicted"/>
<evidence type="ECO:0000313" key="2">
    <source>
        <dbReference type="EMBL" id="MQP13299.1"/>
    </source>
</evidence>
<evidence type="ECO:0000256" key="1">
    <source>
        <dbReference type="SAM" id="SignalP"/>
    </source>
</evidence>
<dbReference type="Proteomes" id="UP000477980">
    <property type="component" value="Unassembled WGS sequence"/>
</dbReference>
<reference evidence="2 3" key="1">
    <citation type="submission" date="2019-09" db="EMBL/GenBank/DDBJ databases">
        <title>Distinct polysaccharide growth profiles of human intestinal Prevotella copri isolates.</title>
        <authorList>
            <person name="Fehlner-Peach H."/>
            <person name="Magnabosco C."/>
            <person name="Raghavan V."/>
            <person name="Scher J.U."/>
            <person name="Tett A."/>
            <person name="Cox L.M."/>
            <person name="Gottsegen C."/>
            <person name="Watters A."/>
            <person name="Wiltshire- Gordon J.D."/>
            <person name="Segata N."/>
            <person name="Bonneau R."/>
            <person name="Littman D.R."/>
        </authorList>
    </citation>
    <scope>NUCLEOTIDE SEQUENCE [LARGE SCALE GENOMIC DNA]</scope>
    <source>
        <strain evidence="3">iAA917</strain>
    </source>
</reference>
<feature type="chain" id="PRO_5026235260" description="T9SS C-terminal target domain-containing protein" evidence="1">
    <location>
        <begin position="21"/>
        <end position="396"/>
    </location>
</feature>
<feature type="signal peptide" evidence="1">
    <location>
        <begin position="1"/>
        <end position="20"/>
    </location>
</feature>
<sequence length="396" mass="42873">MRKRLYVLLISCATLLSAHAQLSDKGYYRIQNVNTKRWMSLSDNTSTGVDNVSMTADCGALVTKRIWEDVVADPGSIFFIEKLADSSIRPNTIEANVSGQGTSIKELINYTLLITKVGSAYRAWQQEKGQPVTLCDQTAEDYDVSSVITTGDNYAWNITPVDASTNYIGVKPTVTVGGKKYAALFTGYPYTLAEGMKAYYINKVDEARGIAVYKELTGVIPAKTPVLVECVSDDVKDNLVTPVINSTATPADNAATGIYFCLGDKWTAHYNSTKFDATTMRVLAVSAAGKLAATTATDNLSTVAIKEKDASGQRKTITAIPANSWYLKVSASAPKELTLMSADEYATGITHVSNSTDKHTYDVYTLQGVQVKKNAASLDNLPQGIYIVNGKKVVIK</sequence>
<gene>
    <name evidence="2" type="ORF">F7D25_02485</name>
</gene>
<evidence type="ECO:0008006" key="4">
    <source>
        <dbReference type="Google" id="ProtNLM"/>
    </source>
</evidence>
<keyword evidence="1" id="KW-0732">Signal</keyword>
<dbReference type="RefSeq" id="WP_153089719.1">
    <property type="nucleotide sequence ID" value="NZ_VZAH01000021.1"/>
</dbReference>
<dbReference type="AlphaFoldDB" id="A0A6G1VIP7"/>
<name>A0A6G1VIP7_9BACT</name>
<organism evidence="2 3">
    <name type="scientific">Segatella copri</name>
    <dbReference type="NCBI Taxonomy" id="165179"/>
    <lineage>
        <taxon>Bacteria</taxon>
        <taxon>Pseudomonadati</taxon>
        <taxon>Bacteroidota</taxon>
        <taxon>Bacteroidia</taxon>
        <taxon>Bacteroidales</taxon>
        <taxon>Prevotellaceae</taxon>
        <taxon>Segatella</taxon>
    </lineage>
</organism>
<comment type="caution">
    <text evidence="2">The sequence shown here is derived from an EMBL/GenBank/DDBJ whole genome shotgun (WGS) entry which is preliminary data.</text>
</comment>
<dbReference type="EMBL" id="VZAH01000021">
    <property type="protein sequence ID" value="MQP13299.1"/>
    <property type="molecule type" value="Genomic_DNA"/>
</dbReference>
<protein>
    <recommendedName>
        <fullName evidence="4">T9SS C-terminal target domain-containing protein</fullName>
    </recommendedName>
</protein>
<dbReference type="OrthoDB" id="1083267at2"/>